<dbReference type="EMBL" id="NEXG01000038">
    <property type="protein sequence ID" value="PSN99796.1"/>
    <property type="molecule type" value="Genomic_DNA"/>
</dbReference>
<gene>
    <name evidence="3" type="ORF">B9Q05_11370</name>
</gene>
<evidence type="ECO:0000256" key="1">
    <source>
        <dbReference type="SAM" id="Coils"/>
    </source>
</evidence>
<keyword evidence="2" id="KW-1133">Transmembrane helix</keyword>
<feature type="transmembrane region" description="Helical" evidence="2">
    <location>
        <begin position="23"/>
        <end position="41"/>
    </location>
</feature>
<evidence type="ECO:0000256" key="2">
    <source>
        <dbReference type="SAM" id="Phobius"/>
    </source>
</evidence>
<protein>
    <submittedName>
        <fullName evidence="3">Uncharacterized protein</fullName>
    </submittedName>
</protein>
<feature type="transmembrane region" description="Helical" evidence="2">
    <location>
        <begin position="379"/>
        <end position="397"/>
    </location>
</feature>
<keyword evidence="2" id="KW-0812">Transmembrane</keyword>
<name>A0A2R6BMF5_9ARCH</name>
<feature type="transmembrane region" description="Helical" evidence="2">
    <location>
        <begin position="95"/>
        <end position="113"/>
    </location>
</feature>
<feature type="transmembrane region" description="Helical" evidence="2">
    <location>
        <begin position="151"/>
        <end position="169"/>
    </location>
</feature>
<keyword evidence="1" id="KW-0175">Coiled coil</keyword>
<feature type="transmembrane region" description="Helical" evidence="2">
    <location>
        <begin position="322"/>
        <end position="339"/>
    </location>
</feature>
<proteinExistence type="predicted"/>
<keyword evidence="2" id="KW-0472">Membrane</keyword>
<evidence type="ECO:0000313" key="4">
    <source>
        <dbReference type="Proteomes" id="UP000241120"/>
    </source>
</evidence>
<organism evidence="3 4">
    <name type="scientific">Candidatus Marsarchaeota G2 archaeon ECH_B_1</name>
    <dbReference type="NCBI Taxonomy" id="1978159"/>
    <lineage>
        <taxon>Archaea</taxon>
        <taxon>Candidatus Marsarchaeota</taxon>
        <taxon>Candidatus Marsarchaeota group 2</taxon>
    </lineage>
</organism>
<reference evidence="3 4" key="1">
    <citation type="submission" date="2017-04" db="EMBL/GenBank/DDBJ databases">
        <title>Novel microbial lineages endemic to geothermal iron-oxide mats fill important gaps in the evolutionary history of Archaea.</title>
        <authorList>
            <person name="Jay Z.J."/>
            <person name="Beam J.P."/>
            <person name="Dlakic M."/>
            <person name="Rusch D.B."/>
            <person name="Kozubal M.A."/>
            <person name="Inskeep W.P."/>
        </authorList>
    </citation>
    <scope>NUCLEOTIDE SEQUENCE [LARGE SCALE GENOMIC DNA]</scope>
    <source>
        <strain evidence="3">ECH_B_1</strain>
    </source>
</reference>
<sequence length="1110" mass="126339">MLIGHKKSPSLRRKLLELSRESVLKYFVLEVFFLAITIWFYRENLYILNIKAFPEIAQYKLYFESSGVPASYPAIWGFIAMAFKLNVFQSQLLDAIVELNLVLLSNYFLITQIQDALFQNINSKPLSLLINGILAVFFALNPFFLFADYKFVITFIAFMNTFFALQLYALKRMNKAKYLAIQFLSVFFLSLAVNEYPLVWVFYFSVYLLFIIPIGHLANNGKKALLSLFMSILFLVFFSNFISLFELVLSPSPPPSPPIEHPLNLVFIDLLDKVPQLSLALTGVDAWIPKGKILNEYVLLVATAMVSSIVYSLFLSTKKSKATILLLFWLIAVGLNLPIHNDFNLPVLLTIKLLEEHVVSSIRFGLIFTVMDGNRLSLYIYWYGFIVVLSIAAIYLTRIFKNNRRKISFIGKILLLMIFVSPLIGMIMIAPVSDYPPHFVVPSTVQPYGITAFNEVYNYISSVNNVNYNQWIYLSNPYGYFPTVLFPNGMGTANPNYPFYVNFQEVLQTPYFEQFFQTIPPGTYIFPTRQTPVFIQPQSINSNLSYAQNFNRSNVKVGYPIFVIGSETTFDNFLLSNSYIVSNSSSIIYYAQKNSALQYFPIYNHNQLDSNDFKQSVLEVIIKGEIRFPSNFTGGYLFGISNSTQPWFGSSNNFFGFGFNQYTSSISYNLNNEWFGLVSQEINQSIIKFMGRIYIINERLNQSILFGCLNDACGMLTTNFTFNHFKYVAFQAYRADPSNVNFNVTIQNLNINNPSFIPIFYDSYFADSKHFVNALNYSQIILFGSHYSFTDLLDTYLYWSKNVDVITPAVYAFNEPDNGWFQVFNSNDPQAAYYSEEIPDDALSLQFGYGSYVGYAESVHPNQVITIPLKLPNNNEKYYIALNILYSPLGGNLNVMFGNVSQTFSTYSSIPYYRWVNLTIQGENNVLKIMNKSGVQSINLILIVTQEQAQKAKQAIQQLLKEKQVITTDSSLNDVLKNVTIEGQFNADVQTNIVRLTFESLDKKPIVLEFPTTVNFAYEIKSGDALSSIVPVWGNFLGVLIVPDRSSATVSINLPTTDYYSGITNYIPLSLSLALLIGSTKSKKLKLVITNTQIKKANVYGRFGDRPHIV</sequence>
<feature type="transmembrane region" description="Helical" evidence="2">
    <location>
        <begin position="225"/>
        <end position="245"/>
    </location>
</feature>
<feature type="transmembrane region" description="Helical" evidence="2">
    <location>
        <begin position="125"/>
        <end position="145"/>
    </location>
</feature>
<comment type="caution">
    <text evidence="3">The sequence shown here is derived from an EMBL/GenBank/DDBJ whole genome shotgun (WGS) entry which is preliminary data.</text>
</comment>
<feature type="coiled-coil region" evidence="1">
    <location>
        <begin position="942"/>
        <end position="969"/>
    </location>
</feature>
<feature type="transmembrane region" description="Helical" evidence="2">
    <location>
        <begin position="61"/>
        <end position="83"/>
    </location>
</feature>
<dbReference type="Proteomes" id="UP000241120">
    <property type="component" value="Unassembled WGS sequence"/>
</dbReference>
<evidence type="ECO:0000313" key="3">
    <source>
        <dbReference type="EMBL" id="PSN99796.1"/>
    </source>
</evidence>
<dbReference type="AlphaFoldDB" id="A0A2R6BMF5"/>
<feature type="transmembrane region" description="Helical" evidence="2">
    <location>
        <begin position="409"/>
        <end position="430"/>
    </location>
</feature>
<accession>A0A2R6BMF5</accession>
<feature type="transmembrane region" description="Helical" evidence="2">
    <location>
        <begin position="199"/>
        <end position="218"/>
    </location>
</feature>
<feature type="transmembrane region" description="Helical" evidence="2">
    <location>
        <begin position="297"/>
        <end position="315"/>
    </location>
</feature>